<protein>
    <submittedName>
        <fullName evidence="1">Uncharacterized protein</fullName>
    </submittedName>
</protein>
<reference evidence="1" key="1">
    <citation type="journal article" date="2021" name="PeerJ">
        <title>Extensive microbial diversity within the chicken gut microbiome revealed by metagenomics and culture.</title>
        <authorList>
            <person name="Gilroy R."/>
            <person name="Ravi A."/>
            <person name="Getino M."/>
            <person name="Pursley I."/>
            <person name="Horton D.L."/>
            <person name="Alikhan N.F."/>
            <person name="Baker D."/>
            <person name="Gharbi K."/>
            <person name="Hall N."/>
            <person name="Watson M."/>
            <person name="Adriaenssens E.M."/>
            <person name="Foster-Nyarko E."/>
            <person name="Jarju S."/>
            <person name="Secka A."/>
            <person name="Antonio M."/>
            <person name="Oren A."/>
            <person name="Chaudhuri R.R."/>
            <person name="La Ragione R."/>
            <person name="Hildebrand F."/>
            <person name="Pallen M.J."/>
        </authorList>
    </citation>
    <scope>NUCLEOTIDE SEQUENCE</scope>
    <source>
        <strain evidence="1">5933</strain>
    </source>
</reference>
<evidence type="ECO:0000313" key="1">
    <source>
        <dbReference type="EMBL" id="HJC72292.1"/>
    </source>
</evidence>
<dbReference type="AlphaFoldDB" id="A0A9D2Q3R0"/>
<dbReference type="EMBL" id="DWWA01000028">
    <property type="protein sequence ID" value="HJC72292.1"/>
    <property type="molecule type" value="Genomic_DNA"/>
</dbReference>
<gene>
    <name evidence="1" type="ORF">H9698_05815</name>
</gene>
<dbReference type="Proteomes" id="UP000823918">
    <property type="component" value="Unassembled WGS sequence"/>
</dbReference>
<proteinExistence type="predicted"/>
<name>A0A9D2Q3R0_9FIRM</name>
<comment type="caution">
    <text evidence="1">The sequence shown here is derived from an EMBL/GenBank/DDBJ whole genome shotgun (WGS) entry which is preliminary data.</text>
</comment>
<reference evidence="1" key="2">
    <citation type="submission" date="2021-04" db="EMBL/GenBank/DDBJ databases">
        <authorList>
            <person name="Gilroy R."/>
        </authorList>
    </citation>
    <scope>NUCLEOTIDE SEQUENCE</scope>
    <source>
        <strain evidence="1">5933</strain>
    </source>
</reference>
<accession>A0A9D2Q3R0</accession>
<evidence type="ECO:0000313" key="2">
    <source>
        <dbReference type="Proteomes" id="UP000823918"/>
    </source>
</evidence>
<sequence length="133" mass="15179">MNPSNLFSEIANSKCAAFVFEKAPGGASRFRDRVIFYYDGKVRFERYCMGEAAGKVCELTALSLDERGTIQWNYDDCSYSKKDEAPKVLTGAGRGGLVFDGKVSLWQKHSELKTDPDHGYGFFKMLRHRWFKK</sequence>
<organism evidence="1 2">
    <name type="scientific">Candidatus Ruthenibacterium merdavium</name>
    <dbReference type="NCBI Taxonomy" id="2838752"/>
    <lineage>
        <taxon>Bacteria</taxon>
        <taxon>Bacillati</taxon>
        <taxon>Bacillota</taxon>
        <taxon>Clostridia</taxon>
        <taxon>Eubacteriales</taxon>
        <taxon>Oscillospiraceae</taxon>
        <taxon>Ruthenibacterium</taxon>
    </lineage>
</organism>